<dbReference type="GO" id="GO:0008360">
    <property type="term" value="P:regulation of cell shape"/>
    <property type="evidence" value="ECO:0007669"/>
    <property type="project" value="UniProtKB-KW"/>
</dbReference>
<dbReference type="GO" id="GO:0008764">
    <property type="term" value="F:UDP-N-acetylmuramoylalanine-D-glutamate ligase activity"/>
    <property type="evidence" value="ECO:0007669"/>
    <property type="project" value="UniProtKB-UniRule"/>
</dbReference>
<dbReference type="InterPro" id="IPR036615">
    <property type="entry name" value="Mur_ligase_C_dom_sf"/>
</dbReference>
<organism evidence="11 12">
    <name type="scientific">Candidatus Chryseopegocella kryptomonas</name>
    <dbReference type="NCBI Taxonomy" id="1633643"/>
    <lineage>
        <taxon>Bacteria</taxon>
        <taxon>Pseudomonadati</taxon>
        <taxon>Candidatus Kryptoniota</taxon>
        <taxon>Candidatus Chryseopegocella</taxon>
    </lineage>
</organism>
<comment type="catalytic activity">
    <reaction evidence="7 8">
        <text>UDP-N-acetyl-alpha-D-muramoyl-L-alanine + D-glutamate + ATP = UDP-N-acetyl-alpha-D-muramoyl-L-alanyl-D-glutamate + ADP + phosphate + H(+)</text>
        <dbReference type="Rhea" id="RHEA:16429"/>
        <dbReference type="ChEBI" id="CHEBI:15378"/>
        <dbReference type="ChEBI" id="CHEBI:29986"/>
        <dbReference type="ChEBI" id="CHEBI:30616"/>
        <dbReference type="ChEBI" id="CHEBI:43474"/>
        <dbReference type="ChEBI" id="CHEBI:83898"/>
        <dbReference type="ChEBI" id="CHEBI:83900"/>
        <dbReference type="ChEBI" id="CHEBI:456216"/>
        <dbReference type="EC" id="6.3.2.9"/>
    </reaction>
</comment>
<accession>A0A0P1MS34</accession>
<dbReference type="EMBL" id="CZVW01000004">
    <property type="protein sequence ID" value="CUS98520.1"/>
    <property type="molecule type" value="Genomic_DNA"/>
</dbReference>
<dbReference type="InterPro" id="IPR013221">
    <property type="entry name" value="Mur_ligase_cen"/>
</dbReference>
<dbReference type="Proteomes" id="UP000199197">
    <property type="component" value="Unassembled WGS sequence"/>
</dbReference>
<evidence type="ECO:0000313" key="11">
    <source>
        <dbReference type="EMBL" id="CUS98520.1"/>
    </source>
</evidence>
<keyword evidence="7 8" id="KW-0133">Cell shape</keyword>
<dbReference type="InterPro" id="IPR004101">
    <property type="entry name" value="Mur_ligase_C"/>
</dbReference>
<dbReference type="Gene3D" id="3.40.1190.10">
    <property type="entry name" value="Mur-like, catalytic domain"/>
    <property type="match status" value="1"/>
</dbReference>
<evidence type="ECO:0000259" key="9">
    <source>
        <dbReference type="Pfam" id="PF02875"/>
    </source>
</evidence>
<dbReference type="GO" id="GO:0005524">
    <property type="term" value="F:ATP binding"/>
    <property type="evidence" value="ECO:0007669"/>
    <property type="project" value="UniProtKB-UniRule"/>
</dbReference>
<dbReference type="InterPro" id="IPR036565">
    <property type="entry name" value="Mur-like_cat_sf"/>
</dbReference>
<name>A0A0P1MS34_9BACT</name>
<evidence type="ECO:0000256" key="1">
    <source>
        <dbReference type="ARBA" id="ARBA00004496"/>
    </source>
</evidence>
<keyword evidence="7 8" id="KW-0131">Cell cycle</keyword>
<dbReference type="Pfam" id="PF08245">
    <property type="entry name" value="Mur_ligase_M"/>
    <property type="match status" value="1"/>
</dbReference>
<keyword evidence="4 7" id="KW-0436">Ligase</keyword>
<dbReference type="SUPFAM" id="SSF53244">
    <property type="entry name" value="MurD-like peptide ligases, peptide-binding domain"/>
    <property type="match status" value="1"/>
</dbReference>
<keyword evidence="7 8" id="KW-0573">Peptidoglycan synthesis</keyword>
<dbReference type="PANTHER" id="PTHR43692:SF1">
    <property type="entry name" value="UDP-N-ACETYLMURAMOYLALANINE--D-GLUTAMATE LIGASE"/>
    <property type="match status" value="1"/>
</dbReference>
<dbReference type="InterPro" id="IPR005762">
    <property type="entry name" value="MurD"/>
</dbReference>
<comment type="similarity">
    <text evidence="7">Belongs to the MurCDEF family.</text>
</comment>
<proteinExistence type="inferred from homology"/>
<feature type="domain" description="Mur ligase central" evidence="10">
    <location>
        <begin position="122"/>
        <end position="300"/>
    </location>
</feature>
<dbReference type="NCBIfam" id="TIGR01087">
    <property type="entry name" value="murD"/>
    <property type="match status" value="1"/>
</dbReference>
<comment type="pathway">
    <text evidence="2 7 8">Cell wall biogenesis; peptidoglycan biosynthesis.</text>
</comment>
<dbReference type="PANTHER" id="PTHR43692">
    <property type="entry name" value="UDP-N-ACETYLMURAMOYLALANINE--D-GLUTAMATE LIGASE"/>
    <property type="match status" value="1"/>
</dbReference>
<protein>
    <recommendedName>
        <fullName evidence="7 8">UDP-N-acetylmuramoylalanine--D-glutamate ligase</fullName>
        <ecNumber evidence="7 8">6.3.2.9</ecNumber>
    </recommendedName>
    <alternativeName>
        <fullName evidence="7">D-glutamic acid-adding enzyme</fullName>
    </alternativeName>
    <alternativeName>
        <fullName evidence="7">UDP-N-acetylmuramoyl-L-alanyl-D-glutamate synthetase</fullName>
    </alternativeName>
</protein>
<keyword evidence="3 7" id="KW-0963">Cytoplasm</keyword>
<keyword evidence="7 8" id="KW-0132">Cell division</keyword>
<dbReference type="UniPathway" id="UPA00219"/>
<dbReference type="HAMAP" id="MF_00639">
    <property type="entry name" value="MurD"/>
    <property type="match status" value="1"/>
</dbReference>
<dbReference type="GO" id="GO:0071555">
    <property type="term" value="P:cell wall organization"/>
    <property type="evidence" value="ECO:0007669"/>
    <property type="project" value="UniProtKB-KW"/>
</dbReference>
<dbReference type="GO" id="GO:0009252">
    <property type="term" value="P:peptidoglycan biosynthetic process"/>
    <property type="evidence" value="ECO:0007669"/>
    <property type="project" value="UniProtKB-UniRule"/>
</dbReference>
<evidence type="ECO:0000256" key="3">
    <source>
        <dbReference type="ARBA" id="ARBA00022490"/>
    </source>
</evidence>
<evidence type="ECO:0000256" key="7">
    <source>
        <dbReference type="HAMAP-Rule" id="MF_00639"/>
    </source>
</evidence>
<gene>
    <name evidence="7" type="primary">murD</name>
    <name evidence="11" type="ORF">JGI23_00498</name>
</gene>
<dbReference type="EC" id="6.3.2.9" evidence="7 8"/>
<evidence type="ECO:0000256" key="8">
    <source>
        <dbReference type="RuleBase" id="RU003664"/>
    </source>
</evidence>
<dbReference type="Pfam" id="PF02875">
    <property type="entry name" value="Mur_ligase_C"/>
    <property type="match status" value="1"/>
</dbReference>
<evidence type="ECO:0000256" key="2">
    <source>
        <dbReference type="ARBA" id="ARBA00004752"/>
    </source>
</evidence>
<dbReference type="SUPFAM" id="SSF51984">
    <property type="entry name" value="MurCD N-terminal domain"/>
    <property type="match status" value="1"/>
</dbReference>
<keyword evidence="12" id="KW-1185">Reference proteome</keyword>
<keyword evidence="7 8" id="KW-0961">Cell wall biogenesis/degradation</keyword>
<evidence type="ECO:0000256" key="5">
    <source>
        <dbReference type="ARBA" id="ARBA00022741"/>
    </source>
</evidence>
<dbReference type="AlphaFoldDB" id="A0A0P1MS34"/>
<feature type="binding site" evidence="7">
    <location>
        <begin position="124"/>
        <end position="130"/>
    </location>
    <ligand>
        <name>ATP</name>
        <dbReference type="ChEBI" id="CHEBI:30616"/>
    </ligand>
</feature>
<evidence type="ECO:0000256" key="6">
    <source>
        <dbReference type="ARBA" id="ARBA00022840"/>
    </source>
</evidence>
<dbReference type="SUPFAM" id="SSF53623">
    <property type="entry name" value="MurD-like peptide ligases, catalytic domain"/>
    <property type="match status" value="1"/>
</dbReference>
<reference evidence="12" key="1">
    <citation type="submission" date="2015-11" db="EMBL/GenBank/DDBJ databases">
        <authorList>
            <person name="Varghese N."/>
        </authorList>
    </citation>
    <scope>NUCLEOTIDE SEQUENCE [LARGE SCALE GENOMIC DNA]</scope>
    <source>
        <strain evidence="12">JGI-23</strain>
    </source>
</reference>
<evidence type="ECO:0000259" key="10">
    <source>
        <dbReference type="Pfam" id="PF08245"/>
    </source>
</evidence>
<dbReference type="GO" id="GO:0005737">
    <property type="term" value="C:cytoplasm"/>
    <property type="evidence" value="ECO:0007669"/>
    <property type="project" value="UniProtKB-SubCell"/>
</dbReference>
<dbReference type="Pfam" id="PF21377">
    <property type="entry name" value="MurD_N"/>
    <property type="match status" value="1"/>
</dbReference>
<keyword evidence="6 7" id="KW-0067">ATP-binding</keyword>
<comment type="subcellular location">
    <subcellularLocation>
        <location evidence="1 7 8">Cytoplasm</location>
    </subcellularLocation>
</comment>
<sequence>MKNFMSGENIKGKKISVIGGARSGLAVAKLLKKFGADVFISDMKKPEEIKYVKFTLQELDELGIKYEFGGHSESVFECDFMVISPGVPSNSEVVKKAVERGLKVLSEIEVASWFCKAPIVAVTGTNGKTTTTSLIGHIFKTAGFKTIVAGNIGSPFSDYVLDVDEESVVVLEVSSFQLDHIESFKPKVAVLLNITPDHLDRYASFSDYILSKFRIFKNQRSDDFAVYNYDDEIVQPYVEQLDVIKMPFSVLEKLSCGAFVEDDYLVFNFKNKKERILKMSELRLRGIHNVYNSLAAALAARAMEVKDEIIRESLKSFEGVPHRLEFVREINGVKFINDSKATNVNSLWYALESFDEPIILIAGGRDKGNDYSKVYDLVRRKVKLILAIGESREKVYNEFKNLTRVIKVDSMEEAVRRAYEEARPGDVVLLSPACASFDMFEDFEHRGEVFKKLVNQL</sequence>
<evidence type="ECO:0000256" key="4">
    <source>
        <dbReference type="ARBA" id="ARBA00022598"/>
    </source>
</evidence>
<feature type="domain" description="Mur ligase C-terminal" evidence="9">
    <location>
        <begin position="322"/>
        <end position="434"/>
    </location>
</feature>
<dbReference type="Gene3D" id="3.90.190.20">
    <property type="entry name" value="Mur ligase, C-terminal domain"/>
    <property type="match status" value="1"/>
</dbReference>
<keyword evidence="5 7" id="KW-0547">Nucleotide-binding</keyword>
<evidence type="ECO:0000313" key="12">
    <source>
        <dbReference type="Proteomes" id="UP000199197"/>
    </source>
</evidence>
<comment type="function">
    <text evidence="7 8">Cell wall formation. Catalyzes the addition of glutamate to the nucleotide precursor UDP-N-acetylmuramoyl-L-alanine (UMA).</text>
</comment>
<dbReference type="Gene3D" id="3.40.50.720">
    <property type="entry name" value="NAD(P)-binding Rossmann-like Domain"/>
    <property type="match status" value="1"/>
</dbReference>
<dbReference type="GO" id="GO:0051301">
    <property type="term" value="P:cell division"/>
    <property type="evidence" value="ECO:0007669"/>
    <property type="project" value="UniProtKB-KW"/>
</dbReference>